<organism evidence="1">
    <name type="scientific">marine sediment metagenome</name>
    <dbReference type="NCBI Taxonomy" id="412755"/>
    <lineage>
        <taxon>unclassified sequences</taxon>
        <taxon>metagenomes</taxon>
        <taxon>ecological metagenomes</taxon>
    </lineage>
</organism>
<dbReference type="AlphaFoldDB" id="A0A0F9PXL4"/>
<reference evidence="1" key="1">
    <citation type="journal article" date="2015" name="Nature">
        <title>Complex archaea that bridge the gap between prokaryotes and eukaryotes.</title>
        <authorList>
            <person name="Spang A."/>
            <person name="Saw J.H."/>
            <person name="Jorgensen S.L."/>
            <person name="Zaremba-Niedzwiedzka K."/>
            <person name="Martijn J."/>
            <person name="Lind A.E."/>
            <person name="van Eijk R."/>
            <person name="Schleper C."/>
            <person name="Guy L."/>
            <person name="Ettema T.J."/>
        </authorList>
    </citation>
    <scope>NUCLEOTIDE SEQUENCE</scope>
</reference>
<name>A0A0F9PXL4_9ZZZZ</name>
<evidence type="ECO:0000313" key="1">
    <source>
        <dbReference type="EMBL" id="KKM97922.1"/>
    </source>
</evidence>
<accession>A0A0F9PXL4</accession>
<sequence length="211" mass="24222">MELFKCIAYLSVGKPSGAGWHAGMDKGEIILTDTSLSFFPYQGHKRIKGIKTPLHEDLDVIKIPIQEITKIETGKRRTAKYLKIHTISGDFFCLFLLNLTGNPSGKKRKDLEKLLESSKKLLESSLKTSKTEILNKMIKFVSVSDRLNLQMMRGILQMEQSEFNDKILDWSVEFDFSIDGDNLIINDKEKISDFIDYLKNEFTLIPLQQQE</sequence>
<protein>
    <submittedName>
        <fullName evidence="1">Uncharacterized protein</fullName>
    </submittedName>
</protein>
<dbReference type="EMBL" id="LAZR01005691">
    <property type="protein sequence ID" value="KKM97922.1"/>
    <property type="molecule type" value="Genomic_DNA"/>
</dbReference>
<gene>
    <name evidence="1" type="ORF">LCGC14_1163160</name>
</gene>
<proteinExistence type="predicted"/>
<comment type="caution">
    <text evidence="1">The sequence shown here is derived from an EMBL/GenBank/DDBJ whole genome shotgun (WGS) entry which is preliminary data.</text>
</comment>